<keyword evidence="3" id="KW-1185">Reference proteome</keyword>
<evidence type="ECO:0000313" key="2">
    <source>
        <dbReference type="EMBL" id="TFC00514.1"/>
    </source>
</evidence>
<keyword evidence="2" id="KW-0378">Hydrolase</keyword>
<dbReference type="RefSeq" id="WP_134510691.1">
    <property type="nucleotide sequence ID" value="NZ_SOFM01000046.1"/>
</dbReference>
<dbReference type="PANTHER" id="PTHR43194:SF2">
    <property type="entry name" value="PEROXISOMAL MEMBRANE PROTEIN LPX1"/>
    <property type="match status" value="1"/>
</dbReference>
<name>A0A4V3ICC7_9MICO</name>
<gene>
    <name evidence="2" type="ORF">E3O32_15305</name>
</gene>
<dbReference type="Gene3D" id="3.40.50.1820">
    <property type="entry name" value="alpha/beta hydrolase"/>
    <property type="match status" value="1"/>
</dbReference>
<feature type="domain" description="AB hydrolase-1" evidence="1">
    <location>
        <begin position="24"/>
        <end position="248"/>
    </location>
</feature>
<dbReference type="InterPro" id="IPR029058">
    <property type="entry name" value="AB_hydrolase_fold"/>
</dbReference>
<dbReference type="SUPFAM" id="SSF53474">
    <property type="entry name" value="alpha/beta-Hydrolases"/>
    <property type="match status" value="1"/>
</dbReference>
<comment type="caution">
    <text evidence="2">The sequence shown here is derived from an EMBL/GenBank/DDBJ whole genome shotgun (WGS) entry which is preliminary data.</text>
</comment>
<dbReference type="EMBL" id="SOFM01000046">
    <property type="protein sequence ID" value="TFC00514.1"/>
    <property type="molecule type" value="Genomic_DNA"/>
</dbReference>
<organism evidence="2 3">
    <name type="scientific">Cryobacterium mannosilyticum</name>
    <dbReference type="NCBI Taxonomy" id="1259190"/>
    <lineage>
        <taxon>Bacteria</taxon>
        <taxon>Bacillati</taxon>
        <taxon>Actinomycetota</taxon>
        <taxon>Actinomycetes</taxon>
        <taxon>Micrococcales</taxon>
        <taxon>Microbacteriaceae</taxon>
        <taxon>Cryobacterium</taxon>
    </lineage>
</organism>
<accession>A0A4V3ICC7</accession>
<dbReference type="Pfam" id="PF12697">
    <property type="entry name" value="Abhydrolase_6"/>
    <property type="match status" value="1"/>
</dbReference>
<dbReference type="InterPro" id="IPR050228">
    <property type="entry name" value="Carboxylesterase_BioH"/>
</dbReference>
<reference evidence="2 3" key="1">
    <citation type="submission" date="2019-03" db="EMBL/GenBank/DDBJ databases">
        <title>Genomics of glacier-inhabiting Cryobacterium strains.</title>
        <authorList>
            <person name="Liu Q."/>
            <person name="Xin Y.-H."/>
        </authorList>
    </citation>
    <scope>NUCLEOTIDE SEQUENCE [LARGE SCALE GENOMIC DNA]</scope>
    <source>
        <strain evidence="2 3">RHLT2-21</strain>
    </source>
</reference>
<sequence>MFQTVQSADGTLIAYETTGTGPAVIVSGGAFNTRMSPGALVPLLAPHFTVYSYDRRGRGDSTDTQPYAIAREIEDLAALVAAAGGSAMVYGHSSGAVLALEAAAAGLPITKVVAYEPPFTAEENGPGSLAWADEVRAAMDAGDRELAATRFLLGIGADPDGVAALTRQPWWPGMLAIAHTLPYDLALVGDGLVHADRIGRVAAPTLLIDGAESPPWAGTAASVAAETIPGARRLTLDGQDHNVDPAALAPVLIGFFA</sequence>
<dbReference type="InterPro" id="IPR000073">
    <property type="entry name" value="AB_hydrolase_1"/>
</dbReference>
<dbReference type="PANTHER" id="PTHR43194">
    <property type="entry name" value="HYDROLASE ALPHA/BETA FOLD FAMILY"/>
    <property type="match status" value="1"/>
</dbReference>
<dbReference type="AlphaFoldDB" id="A0A4V3ICC7"/>
<evidence type="ECO:0000259" key="1">
    <source>
        <dbReference type="Pfam" id="PF12697"/>
    </source>
</evidence>
<dbReference type="GO" id="GO:0016787">
    <property type="term" value="F:hydrolase activity"/>
    <property type="evidence" value="ECO:0007669"/>
    <property type="project" value="UniProtKB-KW"/>
</dbReference>
<dbReference type="Proteomes" id="UP000297643">
    <property type="component" value="Unassembled WGS sequence"/>
</dbReference>
<proteinExistence type="predicted"/>
<evidence type="ECO:0000313" key="3">
    <source>
        <dbReference type="Proteomes" id="UP000297643"/>
    </source>
</evidence>
<protein>
    <submittedName>
        <fullName evidence="2">Alpha/beta hydrolase</fullName>
    </submittedName>
</protein>